<dbReference type="SUPFAM" id="SSF143011">
    <property type="entry name" value="RelE-like"/>
    <property type="match status" value="1"/>
</dbReference>
<dbReference type="InterPro" id="IPR007712">
    <property type="entry name" value="RelE/ParE_toxin"/>
</dbReference>
<evidence type="ECO:0000313" key="3">
    <source>
        <dbReference type="Proteomes" id="UP000230852"/>
    </source>
</evidence>
<dbReference type="Gene3D" id="3.30.2310.20">
    <property type="entry name" value="RelE-like"/>
    <property type="match status" value="1"/>
</dbReference>
<reference evidence="3" key="1">
    <citation type="submission" date="2017-09" db="EMBL/GenBank/DDBJ databases">
        <title>Depth-based differentiation of microbial function through sediment-hosted aquifers and enrichment of novel symbionts in the deep terrestrial subsurface.</title>
        <authorList>
            <person name="Probst A.J."/>
            <person name="Ladd B."/>
            <person name="Jarett J.K."/>
            <person name="Geller-Mcgrath D.E."/>
            <person name="Sieber C.M.K."/>
            <person name="Emerson J.B."/>
            <person name="Anantharaman K."/>
            <person name="Thomas B.C."/>
            <person name="Malmstrom R."/>
            <person name="Stieglmeier M."/>
            <person name="Klingl A."/>
            <person name="Woyke T."/>
            <person name="Ryan C.M."/>
            <person name="Banfield J.F."/>
        </authorList>
    </citation>
    <scope>NUCLEOTIDE SEQUENCE [LARGE SCALE GENOMIC DNA]</scope>
</reference>
<proteinExistence type="predicted"/>
<evidence type="ECO:0000313" key="2">
    <source>
        <dbReference type="EMBL" id="PIR78075.1"/>
    </source>
</evidence>
<dbReference type="Pfam" id="PF15738">
    <property type="entry name" value="YafQ_toxin"/>
    <property type="match status" value="1"/>
</dbReference>
<dbReference type="Proteomes" id="UP000230852">
    <property type="component" value="Unassembled WGS sequence"/>
</dbReference>
<evidence type="ECO:0000256" key="1">
    <source>
        <dbReference type="ARBA" id="ARBA00022649"/>
    </source>
</evidence>
<gene>
    <name evidence="2" type="ORF">COU28_03525</name>
</gene>
<accession>A0A2H0TXW7</accession>
<keyword evidence="1" id="KW-1277">Toxin-antitoxin system</keyword>
<comment type="caution">
    <text evidence="2">The sequence shown here is derived from an EMBL/GenBank/DDBJ whole genome shotgun (WGS) entry which is preliminary data.</text>
</comment>
<dbReference type="InterPro" id="IPR035093">
    <property type="entry name" value="RelE/ParE_toxin_dom_sf"/>
</dbReference>
<sequence length="88" mass="10614">MRTDLTKKFLKKYRKSPLKVQHACDRRLVLFREDKNDPRLNDHKLAGDLKRYHSININGDWRAIYRELDGVIEWVEFVDLGTHSELYK</sequence>
<evidence type="ECO:0008006" key="4">
    <source>
        <dbReference type="Google" id="ProtNLM"/>
    </source>
</evidence>
<protein>
    <recommendedName>
        <fullName evidence="4">Type II toxin-antitoxin system mRNA interferase toxin, RelE/StbE family</fullName>
    </recommendedName>
</protein>
<dbReference type="EMBL" id="PFBU01000065">
    <property type="protein sequence ID" value="PIR78075.1"/>
    <property type="molecule type" value="Genomic_DNA"/>
</dbReference>
<dbReference type="AlphaFoldDB" id="A0A2H0TXW7"/>
<organism evidence="2 3">
    <name type="scientific">Candidatus Magasanikbacteria bacterium CG10_big_fil_rev_8_21_14_0_10_36_16</name>
    <dbReference type="NCBI Taxonomy" id="1974645"/>
    <lineage>
        <taxon>Bacteria</taxon>
        <taxon>Candidatus Magasanikiibacteriota</taxon>
    </lineage>
</organism>
<name>A0A2H0TXW7_9BACT</name>
<dbReference type="NCBIfam" id="TIGR02385">
    <property type="entry name" value="RelE_StbE"/>
    <property type="match status" value="1"/>
</dbReference>
<dbReference type="InterPro" id="IPR004386">
    <property type="entry name" value="Toxin_YafQ-like"/>
</dbReference>